<dbReference type="Gene3D" id="2.40.10.500">
    <property type="match status" value="4"/>
</dbReference>
<organism evidence="4 6">
    <name type="scientific">Rotaria socialis</name>
    <dbReference type="NCBI Taxonomy" id="392032"/>
    <lineage>
        <taxon>Eukaryota</taxon>
        <taxon>Metazoa</taxon>
        <taxon>Spiralia</taxon>
        <taxon>Gnathifera</taxon>
        <taxon>Rotifera</taxon>
        <taxon>Eurotatoria</taxon>
        <taxon>Bdelloidea</taxon>
        <taxon>Philodinida</taxon>
        <taxon>Philodinidae</taxon>
        <taxon>Rotaria</taxon>
    </lineage>
</organism>
<dbReference type="PROSITE" id="PS51125">
    <property type="entry name" value="NHL"/>
    <property type="match status" value="6"/>
</dbReference>
<dbReference type="Pfam" id="PF01436">
    <property type="entry name" value="NHL"/>
    <property type="match status" value="6"/>
</dbReference>
<evidence type="ECO:0000313" key="5">
    <source>
        <dbReference type="EMBL" id="CAF4185910.1"/>
    </source>
</evidence>
<dbReference type="SUPFAM" id="SSF63829">
    <property type="entry name" value="Calcium-dependent phosphotriesterase"/>
    <property type="match status" value="1"/>
</dbReference>
<evidence type="ECO:0000313" key="7">
    <source>
        <dbReference type="Proteomes" id="UP000663873"/>
    </source>
</evidence>
<dbReference type="InterPro" id="IPR011042">
    <property type="entry name" value="6-blade_b-propeller_TolB-like"/>
</dbReference>
<proteinExistence type="predicted"/>
<keyword evidence="3" id="KW-0472">Membrane</keyword>
<dbReference type="AlphaFoldDB" id="A0A817PTL7"/>
<reference evidence="4" key="1">
    <citation type="submission" date="2021-02" db="EMBL/GenBank/DDBJ databases">
        <authorList>
            <person name="Nowell W R."/>
        </authorList>
    </citation>
    <scope>NUCLEOTIDE SEQUENCE</scope>
</reference>
<feature type="transmembrane region" description="Helical" evidence="3">
    <location>
        <begin position="572"/>
        <end position="597"/>
    </location>
</feature>
<keyword evidence="3" id="KW-1133">Transmembrane helix</keyword>
<feature type="repeat" description="NHL" evidence="2">
    <location>
        <begin position="385"/>
        <end position="410"/>
    </location>
</feature>
<dbReference type="CDD" id="cd05819">
    <property type="entry name" value="NHL"/>
    <property type="match status" value="2"/>
</dbReference>
<name>A0A817PTL7_9BILA</name>
<evidence type="ECO:0008006" key="8">
    <source>
        <dbReference type="Google" id="ProtNLM"/>
    </source>
</evidence>
<dbReference type="SUPFAM" id="SSF101898">
    <property type="entry name" value="NHL repeat"/>
    <property type="match status" value="1"/>
</dbReference>
<keyword evidence="3" id="KW-0812">Transmembrane</keyword>
<dbReference type="OrthoDB" id="10452946at2759"/>
<dbReference type="PANTHER" id="PTHR24104:SF25">
    <property type="entry name" value="PROTEIN LIN-41"/>
    <property type="match status" value="1"/>
</dbReference>
<gene>
    <name evidence="4" type="ORF">TIS948_LOCUS11222</name>
    <name evidence="5" type="ORF">UJA718_LOCUS5614</name>
</gene>
<dbReference type="Gene3D" id="2.120.10.30">
    <property type="entry name" value="TolB, C-terminal domain"/>
    <property type="match status" value="2"/>
</dbReference>
<feature type="transmembrane region" description="Helical" evidence="3">
    <location>
        <begin position="108"/>
        <end position="133"/>
    </location>
</feature>
<dbReference type="EMBL" id="CAJOBP010000497">
    <property type="protein sequence ID" value="CAF4185910.1"/>
    <property type="molecule type" value="Genomic_DNA"/>
</dbReference>
<feature type="repeat" description="NHL" evidence="2">
    <location>
        <begin position="267"/>
        <end position="307"/>
    </location>
</feature>
<dbReference type="PANTHER" id="PTHR24104">
    <property type="entry name" value="E3 UBIQUITIN-PROTEIN LIGASE NHLRC1-RELATED"/>
    <property type="match status" value="1"/>
</dbReference>
<feature type="repeat" description="NHL" evidence="2">
    <location>
        <begin position="835"/>
        <end position="874"/>
    </location>
</feature>
<feature type="repeat" description="NHL" evidence="2">
    <location>
        <begin position="731"/>
        <end position="771"/>
    </location>
</feature>
<sequence length="925" mass="96483">MNTQRANHIIVVSPSKYVEPAWETQNNGNIYLQPIPEAWIAPNKDVSLRPMSLKLQEIRNGEYRKTPSVSSAVSAITDYAEPSSKYNAKILKNMKPKTTNNAKNCSKIMLVVLGTCLGLCSWAALSVGIYSLVLASETSKNIATTNTSLGFRWYTTGPIVAGFGSPPGLASNQLYNPVSLAFGASNELYVADYYNNRIQKWVSGATAGITVAGQPDAVSGSTSIYLNLPAGIVLDSSDNRYVSDSANHRVQLWRNGSSSGTTIAGNGTLGSSLAQLNTPRGLARGSSTGTLCIADSGNHRIMRYASGASSGTVAAGGNGAGPLTTQLYSPTGVYFDSSSNGLFITNVGANNIVCWVLSASGWTLVAGNPAGSMGSTPTLLYSSYGLTLDSVGNVYVADSSNDRIQFFSAGQTNATTIAGATGIAGATNQLLYYPYAVALDSTLNLIPIQLLLRNFVKPQPANGRVDVGHGIGCMFNTMAKPTLKTKPNGNVQVQSIPEAWITSTKYTAPQPMSLQSKKIRNGEYRKMPSGSSSVSVITDCVEPSSKNNAKNIKNVKIMKPNTTSSKMKYSKVLLVVLGSVAILGSMGALSIGIYSLVTRSATSTNSSTTNTSLGLRWYTTGSIVAGLGGVHGSASNQLYSPISLALGASNELYAADYNNNRIQKWVSGGATGSTVAGQPDGVSGSTLFHLALPAGIVLDSSNNLYVSDSANHRVQLWLNGSSSGTTIAGTGTLGSSLAQLNTPRGLARDSSTGTLYIADFGNHRIMRYASGASSGTVAAGGNGAGTLTTQLYSPTGVYFDSSSNGLFIVNEPASTVVRWVLGATGWTLVAGHPAGAPGSTSTMLNGPYGLTCDPMGNLYVADTSNSRIQFFLAGQANATTIAGVTGTVGATGVLLYLPYAVALDSELNLYVADTSNQRVVKFTRY</sequence>
<feature type="repeat" description="NHL" evidence="2">
    <location>
        <begin position="681"/>
        <end position="720"/>
    </location>
</feature>
<protein>
    <recommendedName>
        <fullName evidence="8">NHL repeat containing protein</fullName>
    </recommendedName>
</protein>
<comment type="caution">
    <text evidence="4">The sequence shown here is derived from an EMBL/GenBank/DDBJ whole genome shotgun (WGS) entry which is preliminary data.</text>
</comment>
<evidence type="ECO:0000256" key="2">
    <source>
        <dbReference type="PROSITE-ProRule" id="PRU00504"/>
    </source>
</evidence>
<evidence type="ECO:0000256" key="1">
    <source>
        <dbReference type="ARBA" id="ARBA00022737"/>
    </source>
</evidence>
<dbReference type="InterPro" id="IPR001258">
    <property type="entry name" value="NHL_repeat"/>
</dbReference>
<evidence type="ECO:0000313" key="6">
    <source>
        <dbReference type="Proteomes" id="UP000663825"/>
    </source>
</evidence>
<keyword evidence="1" id="KW-0677">Repeat</keyword>
<dbReference type="EMBL" id="CAJNXB010001579">
    <property type="protein sequence ID" value="CAF3178675.1"/>
    <property type="molecule type" value="Genomic_DNA"/>
</dbReference>
<keyword evidence="7" id="KW-1185">Reference proteome</keyword>
<dbReference type="InterPro" id="IPR050952">
    <property type="entry name" value="TRIM-NHL_E3_ligases"/>
</dbReference>
<dbReference type="Proteomes" id="UP000663873">
    <property type="component" value="Unassembled WGS sequence"/>
</dbReference>
<dbReference type="Proteomes" id="UP000663825">
    <property type="component" value="Unassembled WGS sequence"/>
</dbReference>
<dbReference type="GO" id="GO:0008270">
    <property type="term" value="F:zinc ion binding"/>
    <property type="evidence" value="ECO:0007669"/>
    <property type="project" value="UniProtKB-KW"/>
</dbReference>
<evidence type="ECO:0000256" key="3">
    <source>
        <dbReference type="SAM" id="Phobius"/>
    </source>
</evidence>
<feature type="repeat" description="NHL" evidence="2">
    <location>
        <begin position="882"/>
        <end position="925"/>
    </location>
</feature>
<accession>A0A817PTL7</accession>
<evidence type="ECO:0000313" key="4">
    <source>
        <dbReference type="EMBL" id="CAF3178675.1"/>
    </source>
</evidence>